<dbReference type="SMART" id="SM00852">
    <property type="entry name" value="MoCF_biosynth"/>
    <property type="match status" value="1"/>
</dbReference>
<dbReference type="AlphaFoldDB" id="A0A4R1S1V4"/>
<dbReference type="PANTHER" id="PTHR10192:SF28">
    <property type="entry name" value="MOLYBDOPTERIN MOLYBDENUMTRANSFERASE"/>
    <property type="match status" value="1"/>
</dbReference>
<reference evidence="3 4" key="1">
    <citation type="submission" date="2019-03" db="EMBL/GenBank/DDBJ databases">
        <title>Genomic Encyclopedia of Type Strains, Phase IV (KMG-IV): sequencing the most valuable type-strain genomes for metagenomic binning, comparative biology and taxonomic classification.</title>
        <authorList>
            <person name="Goeker M."/>
        </authorList>
    </citation>
    <scope>NUCLEOTIDE SEQUENCE [LARGE SCALE GENOMIC DNA]</scope>
    <source>
        <strain evidence="3 4">LX-B</strain>
    </source>
</reference>
<proteinExistence type="inferred from homology"/>
<keyword evidence="4" id="KW-1185">Reference proteome</keyword>
<comment type="similarity">
    <text evidence="1">Belongs to the MoeA family.</text>
</comment>
<evidence type="ECO:0000259" key="2">
    <source>
        <dbReference type="SMART" id="SM00852"/>
    </source>
</evidence>
<feature type="domain" description="MoaB/Mog" evidence="2">
    <location>
        <begin position="174"/>
        <end position="306"/>
    </location>
</feature>
<keyword evidence="1" id="KW-0500">Molybdenum</keyword>
<protein>
    <recommendedName>
        <fullName evidence="1">Molybdopterin molybdenumtransferase</fullName>
        <ecNumber evidence="1">2.10.1.1</ecNumber>
    </recommendedName>
</protein>
<dbReference type="Proteomes" id="UP000295008">
    <property type="component" value="Unassembled WGS sequence"/>
</dbReference>
<name>A0A4R1S1V4_HYDET</name>
<dbReference type="GO" id="GO:0046872">
    <property type="term" value="F:metal ion binding"/>
    <property type="evidence" value="ECO:0007669"/>
    <property type="project" value="UniProtKB-UniRule"/>
</dbReference>
<dbReference type="CDD" id="cd03522">
    <property type="entry name" value="MoeA_like"/>
    <property type="match status" value="1"/>
</dbReference>
<comment type="function">
    <text evidence="1">Catalyzes the insertion of molybdate into adenylated molybdopterin with the concomitant release of AMP.</text>
</comment>
<dbReference type="UniPathway" id="UPA00344"/>
<dbReference type="GO" id="GO:0006777">
    <property type="term" value="P:Mo-molybdopterin cofactor biosynthetic process"/>
    <property type="evidence" value="ECO:0007669"/>
    <property type="project" value="UniProtKB-UniRule"/>
</dbReference>
<keyword evidence="1" id="KW-0808">Transferase</keyword>
<comment type="cofactor">
    <cofactor evidence="1">
        <name>Mg(2+)</name>
        <dbReference type="ChEBI" id="CHEBI:18420"/>
    </cofactor>
</comment>
<keyword evidence="1" id="KW-0501">Molybdenum cofactor biosynthesis</keyword>
<dbReference type="RefSeq" id="WP_132013304.1">
    <property type="nucleotide sequence ID" value="NZ_SLUN01000005.1"/>
</dbReference>
<keyword evidence="1" id="KW-0460">Magnesium</keyword>
<dbReference type="Gene3D" id="3.40.980.10">
    <property type="entry name" value="MoaB/Mog-like domain"/>
    <property type="match status" value="1"/>
</dbReference>
<dbReference type="OrthoDB" id="9767940at2"/>
<dbReference type="GO" id="GO:0061599">
    <property type="term" value="F:molybdopterin molybdotransferase activity"/>
    <property type="evidence" value="ECO:0007669"/>
    <property type="project" value="UniProtKB-UniRule"/>
</dbReference>
<dbReference type="SUPFAM" id="SSF53218">
    <property type="entry name" value="Molybdenum cofactor biosynthesis proteins"/>
    <property type="match status" value="1"/>
</dbReference>
<evidence type="ECO:0000313" key="4">
    <source>
        <dbReference type="Proteomes" id="UP000295008"/>
    </source>
</evidence>
<gene>
    <name evidence="3" type="ORF">EDC14_10055</name>
</gene>
<keyword evidence="1" id="KW-0479">Metal-binding</keyword>
<dbReference type="PANTHER" id="PTHR10192">
    <property type="entry name" value="MOLYBDOPTERIN BIOSYNTHESIS PROTEIN"/>
    <property type="match status" value="1"/>
</dbReference>
<organism evidence="3 4">
    <name type="scientific">Hydrogenispora ethanolica</name>
    <dbReference type="NCBI Taxonomy" id="1082276"/>
    <lineage>
        <taxon>Bacteria</taxon>
        <taxon>Bacillati</taxon>
        <taxon>Bacillota</taxon>
        <taxon>Hydrogenispora</taxon>
    </lineage>
</organism>
<comment type="caution">
    <text evidence="3">The sequence shown here is derived from an EMBL/GenBank/DDBJ whole genome shotgun (WGS) entry which is preliminary data.</text>
</comment>
<dbReference type="EMBL" id="SLUN01000005">
    <property type="protein sequence ID" value="TCL73143.1"/>
    <property type="molecule type" value="Genomic_DNA"/>
</dbReference>
<dbReference type="InterPro" id="IPR038987">
    <property type="entry name" value="MoeA-like"/>
</dbReference>
<dbReference type="InterPro" id="IPR036425">
    <property type="entry name" value="MoaB/Mog-like_dom_sf"/>
</dbReference>
<evidence type="ECO:0000256" key="1">
    <source>
        <dbReference type="RuleBase" id="RU365090"/>
    </source>
</evidence>
<dbReference type="Pfam" id="PF00994">
    <property type="entry name" value="MoCF_biosynth"/>
    <property type="match status" value="1"/>
</dbReference>
<sequence>MQKVKVEEAVGMVLAHDLTKIVPGEFKGAAFKKGHIIRAEDIEELKNIGKNHLWVVPLGDGRVHENEAAGRLAAAAAAQGLSITKPREGKANIVAVHRGLLKINRSALAELNQIPDIAVVTLYDNTIVEPEQIVAAAKIIPLTMDREELERAERICGRAGPVIATRELFRLKVGIVVTGSEVYSGRIQDRFGAVLKAKIAHYGGEFLDLQYAPDDTDFIQGRIQGMLERGAELVLISGGMAVDADDVTPQAIARSASEVVAYGVPLLPGAMCMVAYHGATPLVGVPACAMYNQTTILDVIMPRLLAKERLTRADLAALAHGGLCRQCEVCHYPVCSFGKS</sequence>
<accession>A0A4R1S1V4</accession>
<comment type="pathway">
    <text evidence="1">Cofactor biosynthesis; molybdopterin biosynthesis.</text>
</comment>
<dbReference type="InterPro" id="IPR001453">
    <property type="entry name" value="MoaB/Mog_dom"/>
</dbReference>
<dbReference type="GO" id="GO:0005829">
    <property type="term" value="C:cytosol"/>
    <property type="evidence" value="ECO:0007669"/>
    <property type="project" value="TreeGrafter"/>
</dbReference>
<evidence type="ECO:0000313" key="3">
    <source>
        <dbReference type="EMBL" id="TCL73143.1"/>
    </source>
</evidence>
<dbReference type="EC" id="2.10.1.1" evidence="1"/>
<comment type="catalytic activity">
    <reaction evidence="1">
        <text>adenylyl-molybdopterin + molybdate = Mo-molybdopterin + AMP + H(+)</text>
        <dbReference type="Rhea" id="RHEA:35047"/>
        <dbReference type="ChEBI" id="CHEBI:15378"/>
        <dbReference type="ChEBI" id="CHEBI:36264"/>
        <dbReference type="ChEBI" id="CHEBI:62727"/>
        <dbReference type="ChEBI" id="CHEBI:71302"/>
        <dbReference type="ChEBI" id="CHEBI:456215"/>
    </reaction>
</comment>